<reference evidence="1" key="1">
    <citation type="submission" date="2022-01" db="EMBL/GenBank/DDBJ databases">
        <authorList>
            <person name="King R."/>
        </authorList>
    </citation>
    <scope>NUCLEOTIDE SEQUENCE</scope>
</reference>
<dbReference type="EMBL" id="OV651830">
    <property type="protein sequence ID" value="CAH1105258.1"/>
    <property type="molecule type" value="Genomic_DNA"/>
</dbReference>
<name>A0A9P0G9T5_9CUCU</name>
<dbReference type="OrthoDB" id="6753136at2759"/>
<organism evidence="1 2">
    <name type="scientific">Psylliodes chrysocephalus</name>
    <dbReference type="NCBI Taxonomy" id="3402493"/>
    <lineage>
        <taxon>Eukaryota</taxon>
        <taxon>Metazoa</taxon>
        <taxon>Ecdysozoa</taxon>
        <taxon>Arthropoda</taxon>
        <taxon>Hexapoda</taxon>
        <taxon>Insecta</taxon>
        <taxon>Pterygota</taxon>
        <taxon>Neoptera</taxon>
        <taxon>Endopterygota</taxon>
        <taxon>Coleoptera</taxon>
        <taxon>Polyphaga</taxon>
        <taxon>Cucujiformia</taxon>
        <taxon>Chrysomeloidea</taxon>
        <taxon>Chrysomelidae</taxon>
        <taxon>Galerucinae</taxon>
        <taxon>Alticini</taxon>
        <taxon>Psylliodes</taxon>
    </lineage>
</organism>
<dbReference type="AlphaFoldDB" id="A0A9P0G9T5"/>
<accession>A0A9P0G9T5</accession>
<dbReference type="Proteomes" id="UP001153636">
    <property type="component" value="Chromosome 18"/>
</dbReference>
<keyword evidence="2" id="KW-1185">Reference proteome</keyword>
<gene>
    <name evidence="1" type="ORF">PSYICH_LOCUS5771</name>
</gene>
<proteinExistence type="predicted"/>
<evidence type="ECO:0000313" key="2">
    <source>
        <dbReference type="Proteomes" id="UP001153636"/>
    </source>
</evidence>
<protein>
    <submittedName>
        <fullName evidence="1">Uncharacterized protein</fullName>
    </submittedName>
</protein>
<evidence type="ECO:0000313" key="1">
    <source>
        <dbReference type="EMBL" id="CAH1105258.1"/>
    </source>
</evidence>
<sequence length="133" mass="15972">MSHQHFINFKALENELGDNFKKNEKNENLPFSDIKVLKFSQDNPFKFLYKTSYLADDFEEIDIYKNQVQKNTRTSVIALSVQERKEKIKNWTVKKAYNAPNPIAPNKKRDLMYLVDNNYVKRTYYEFYNSLRV</sequence>